<dbReference type="GO" id="GO:0009007">
    <property type="term" value="F:site-specific DNA-methyltransferase (adenine-specific) activity"/>
    <property type="evidence" value="ECO:0007669"/>
    <property type="project" value="UniProtKB-EC"/>
</dbReference>
<protein>
    <recommendedName>
        <fullName evidence="1">site-specific DNA-methyltransferase (adenine-specific)</fullName>
        <ecNumber evidence="1">2.1.1.72</ecNumber>
    </recommendedName>
</protein>
<evidence type="ECO:0000313" key="7">
    <source>
        <dbReference type="EMBL" id="EMZ28536.1"/>
    </source>
</evidence>
<comment type="caution">
    <text evidence="7">The sequence shown here is derived from an EMBL/GenBank/DDBJ whole genome shotgun (WGS) entry which is preliminary data.</text>
</comment>
<reference evidence="7 8" key="1">
    <citation type="journal article" date="2014" name="Genome Announc.">
        <title>Draft genome sequences of the altered schaedler flora, a defined bacterial community from gnotobiotic mice.</title>
        <authorList>
            <person name="Wannemuehler M.J."/>
            <person name="Overstreet A.M."/>
            <person name="Ward D.V."/>
            <person name="Phillips G.J."/>
        </authorList>
    </citation>
    <scope>NUCLEOTIDE SEQUENCE [LARGE SCALE GENOMIC DNA]</scope>
    <source>
        <strain evidence="7 8">ASF492</strain>
    </source>
</reference>
<evidence type="ECO:0000313" key="8">
    <source>
        <dbReference type="Proteomes" id="UP000012589"/>
    </source>
</evidence>
<dbReference type="Proteomes" id="UP000012589">
    <property type="component" value="Unassembled WGS sequence"/>
</dbReference>
<keyword evidence="4" id="KW-0949">S-adenosyl-L-methionine</keyword>
<sequence>MPKLFEKTSDYTELLLNVSVTDRDGIVYHLTHDIKEVEFRIRTETDVERVASGEITENELPKGQVEIIGWLYQYYNIEPKSKVDKAVKSGKKVRKDEIPAKTQLFTPDWIVKYMVENSVGKLWINHLEIDVKDHIDSDKSIKWLKNKWVYFVDGTQQDEVVKKDLKGVIESYKSITPDNIKVIDPCMGSGHILVYAFDVLMQIYESCGYSKRDAAKSIIENNIYGLDIDDRAFQLAYFSIMMKARQYNRRILTLDIESNLCSIQESNNVAYEEDIVEELLDKNSCKVLNYLCTKFRDAKEYGSTLNVDRMDYDAFTEAWINAEKRIYSNVVLMGWYSDIRNDVLGLAKQASILSKEYEIVVTNPPYMGNSMMNANLNKYLRKNYPLSKGDLFAVFIEVSNRLVRKNFMSSLITMQSWMFLSSYEKLREKLVDTDLITMLHLGTRAFEEISGDVVQTVAFVLRKSQVKGNVSACDRLIEIDNALDKEKMFLSGKKRYFSLKENFERIPAKPYAYWISENVLKSFEGRNLSELAEIVSGMTTGNNDLYLREWTEVNISNIAFGYTNVNDIDLEKTKWIPYNKGGEQRKWYGNNKYVVNWSQSGNFNRAKTTMTYLYLKPCVTWSDISGNTFAGRYCKGGFMFDVKGSCGFGKADNLMYLIAIFNSKIMPIYIEALNPTTTTQVGDLKRIPLRPIGKQIEDVLFPLVENNIVISKEEWDNYERSWDFSMHPLVKYGVTNGLISEAMDELKQHIDSMRQKMRSNEEKVNEIIISEYGLQDEITADVSIEDITLRRIDERKEICSLLSYAVGCMFGRYSVDNPGIAYAGGGWSNEKYIRFIPDEDNIILITDEDYLSDDIVAKLYTWLEIVFGTEHFEANIQYIAETLGNKGDTYKTVIRKYFVNEFEDFHIKGYEKRPIYWLFDSGKQNGFKALIYMHRYNADTIGNLRIDYLHRMERIYESEINRMQDTIDNSINAREVTSASKRKEKLQKQLKECKEYDEKIAHLALSRIEIDLDDGVKVNYQKVQTANDGKKYQVLAKI</sequence>
<dbReference type="InterPro" id="IPR047939">
    <property type="entry name" value="BREX_1_PglX"/>
</dbReference>
<dbReference type="GO" id="GO:0003676">
    <property type="term" value="F:nucleic acid binding"/>
    <property type="evidence" value="ECO:0007669"/>
    <property type="project" value="InterPro"/>
</dbReference>
<feature type="domain" description="Type II methyltransferase M.TaqI-like" evidence="6">
    <location>
        <begin position="221"/>
        <end position="441"/>
    </location>
</feature>
<keyword evidence="3" id="KW-0808">Transferase</keyword>
<dbReference type="InterPro" id="IPR050953">
    <property type="entry name" value="N4_N6_ade-DNA_methylase"/>
</dbReference>
<dbReference type="AlphaFoldDB" id="N2AKF7"/>
<proteinExistence type="predicted"/>
<gene>
    <name evidence="7" type="ORF">C823_01903</name>
</gene>
<dbReference type="STRING" id="1235802.C823_01903"/>
<dbReference type="GO" id="GO:0032259">
    <property type="term" value="P:methylation"/>
    <property type="evidence" value="ECO:0007669"/>
    <property type="project" value="UniProtKB-KW"/>
</dbReference>
<evidence type="ECO:0000256" key="5">
    <source>
        <dbReference type="ARBA" id="ARBA00047942"/>
    </source>
</evidence>
<evidence type="ECO:0000259" key="6">
    <source>
        <dbReference type="Pfam" id="PF07669"/>
    </source>
</evidence>
<dbReference type="PROSITE" id="PS00092">
    <property type="entry name" value="N6_MTASE"/>
    <property type="match status" value="1"/>
</dbReference>
<dbReference type="PANTHER" id="PTHR33841:SF1">
    <property type="entry name" value="DNA METHYLTRANSFERASE A"/>
    <property type="match status" value="1"/>
</dbReference>
<dbReference type="REBASE" id="86223">
    <property type="entry name" value="Epl492ORF1903P"/>
</dbReference>
<dbReference type="InterPro" id="IPR029063">
    <property type="entry name" value="SAM-dependent_MTases_sf"/>
</dbReference>
<dbReference type="eggNOG" id="COG0286">
    <property type="taxonomic scope" value="Bacteria"/>
</dbReference>
<dbReference type="PATRIC" id="fig|1235802.3.peg.2014"/>
<evidence type="ECO:0000256" key="2">
    <source>
        <dbReference type="ARBA" id="ARBA00022603"/>
    </source>
</evidence>
<comment type="catalytic activity">
    <reaction evidence="5">
        <text>a 2'-deoxyadenosine in DNA + S-adenosyl-L-methionine = an N(6)-methyl-2'-deoxyadenosine in DNA + S-adenosyl-L-homocysteine + H(+)</text>
        <dbReference type="Rhea" id="RHEA:15197"/>
        <dbReference type="Rhea" id="RHEA-COMP:12418"/>
        <dbReference type="Rhea" id="RHEA-COMP:12419"/>
        <dbReference type="ChEBI" id="CHEBI:15378"/>
        <dbReference type="ChEBI" id="CHEBI:57856"/>
        <dbReference type="ChEBI" id="CHEBI:59789"/>
        <dbReference type="ChEBI" id="CHEBI:90615"/>
        <dbReference type="ChEBI" id="CHEBI:90616"/>
        <dbReference type="EC" id="2.1.1.72"/>
    </reaction>
</comment>
<evidence type="ECO:0000256" key="4">
    <source>
        <dbReference type="ARBA" id="ARBA00022691"/>
    </source>
</evidence>
<dbReference type="NCBIfam" id="NF033452">
    <property type="entry name" value="BREX_1_MTaseX"/>
    <property type="match status" value="1"/>
</dbReference>
<dbReference type="EMBL" id="AQFT01000063">
    <property type="protein sequence ID" value="EMZ28536.1"/>
    <property type="molecule type" value="Genomic_DNA"/>
</dbReference>
<dbReference type="InterPro" id="IPR002052">
    <property type="entry name" value="DNA_methylase_N6_adenine_CS"/>
</dbReference>
<name>N2AKF7_9FIRM</name>
<organism evidence="7 8">
    <name type="scientific">Eubacterium plexicaudatum ASF492</name>
    <dbReference type="NCBI Taxonomy" id="1235802"/>
    <lineage>
        <taxon>Bacteria</taxon>
        <taxon>Bacillati</taxon>
        <taxon>Bacillota</taxon>
        <taxon>Clostridia</taxon>
        <taxon>Eubacteriales</taxon>
        <taxon>Eubacteriaceae</taxon>
        <taxon>Eubacterium</taxon>
    </lineage>
</organism>
<evidence type="ECO:0000256" key="3">
    <source>
        <dbReference type="ARBA" id="ARBA00022679"/>
    </source>
</evidence>
<dbReference type="SUPFAM" id="SSF53335">
    <property type="entry name" value="S-adenosyl-L-methionine-dependent methyltransferases"/>
    <property type="match status" value="1"/>
</dbReference>
<dbReference type="EC" id="2.1.1.72" evidence="1"/>
<dbReference type="eggNOG" id="COG1002">
    <property type="taxonomic scope" value="Bacteria"/>
</dbReference>
<accession>N2AKF7</accession>
<keyword evidence="2" id="KW-0489">Methyltransferase</keyword>
<dbReference type="HOGENOM" id="CLU_007510_1_0_9"/>
<dbReference type="GO" id="GO:0006304">
    <property type="term" value="P:DNA modification"/>
    <property type="evidence" value="ECO:0007669"/>
    <property type="project" value="InterPro"/>
</dbReference>
<dbReference type="Gene3D" id="3.40.50.150">
    <property type="entry name" value="Vaccinia Virus protein VP39"/>
    <property type="match status" value="1"/>
</dbReference>
<dbReference type="InterPro" id="IPR011639">
    <property type="entry name" value="MethylTrfase_TaqI-like_dom"/>
</dbReference>
<evidence type="ECO:0000256" key="1">
    <source>
        <dbReference type="ARBA" id="ARBA00011900"/>
    </source>
</evidence>
<dbReference type="Pfam" id="PF07669">
    <property type="entry name" value="Eco57I"/>
    <property type="match status" value="1"/>
</dbReference>
<dbReference type="PANTHER" id="PTHR33841">
    <property type="entry name" value="DNA METHYLTRANSFERASE YEEA-RELATED"/>
    <property type="match status" value="1"/>
</dbReference>
<keyword evidence="8" id="KW-1185">Reference proteome</keyword>